<evidence type="ECO:0000313" key="1">
    <source>
        <dbReference type="EMBL" id="KAK4411630.1"/>
    </source>
</evidence>
<accession>A0AAE1XGQ0</accession>
<comment type="caution">
    <text evidence="1">The sequence shown here is derived from an EMBL/GenBank/DDBJ whole genome shotgun (WGS) entry which is preliminary data.</text>
</comment>
<dbReference type="EMBL" id="JACGWL010000001">
    <property type="protein sequence ID" value="KAK4411630.1"/>
    <property type="molecule type" value="Genomic_DNA"/>
</dbReference>
<protein>
    <submittedName>
        <fullName evidence="1">Uncharacterized protein</fullName>
    </submittedName>
</protein>
<reference evidence="1" key="2">
    <citation type="journal article" date="2024" name="Plant">
        <title>Genomic evolution and insights into agronomic trait innovations of Sesamum species.</title>
        <authorList>
            <person name="Miao H."/>
            <person name="Wang L."/>
            <person name="Qu L."/>
            <person name="Liu H."/>
            <person name="Sun Y."/>
            <person name="Le M."/>
            <person name="Wang Q."/>
            <person name="Wei S."/>
            <person name="Zheng Y."/>
            <person name="Lin W."/>
            <person name="Duan Y."/>
            <person name="Cao H."/>
            <person name="Xiong S."/>
            <person name="Wang X."/>
            <person name="Wei L."/>
            <person name="Li C."/>
            <person name="Ma Q."/>
            <person name="Ju M."/>
            <person name="Zhao R."/>
            <person name="Li G."/>
            <person name="Mu C."/>
            <person name="Tian Q."/>
            <person name="Mei H."/>
            <person name="Zhang T."/>
            <person name="Gao T."/>
            <person name="Zhang H."/>
        </authorList>
    </citation>
    <scope>NUCLEOTIDE SEQUENCE</scope>
    <source>
        <strain evidence="1">K16</strain>
    </source>
</reference>
<reference evidence="1" key="1">
    <citation type="submission" date="2020-06" db="EMBL/GenBank/DDBJ databases">
        <authorList>
            <person name="Li T."/>
            <person name="Hu X."/>
            <person name="Zhang T."/>
            <person name="Song X."/>
            <person name="Zhang H."/>
            <person name="Dai N."/>
            <person name="Sheng W."/>
            <person name="Hou X."/>
            <person name="Wei L."/>
        </authorList>
    </citation>
    <scope>NUCLEOTIDE SEQUENCE</scope>
    <source>
        <strain evidence="1">K16</strain>
        <tissue evidence="1">Leaf</tissue>
    </source>
</reference>
<dbReference type="AlphaFoldDB" id="A0AAE1XGQ0"/>
<dbReference type="PANTHER" id="PTHR36067:SF1">
    <property type="entry name" value="EXPRESSED PROTEIN"/>
    <property type="match status" value="1"/>
</dbReference>
<name>A0AAE1XGQ0_9LAMI</name>
<gene>
    <name evidence="1" type="ORF">Sango_0236000</name>
</gene>
<organism evidence="1 2">
    <name type="scientific">Sesamum angolense</name>
    <dbReference type="NCBI Taxonomy" id="2727404"/>
    <lineage>
        <taxon>Eukaryota</taxon>
        <taxon>Viridiplantae</taxon>
        <taxon>Streptophyta</taxon>
        <taxon>Embryophyta</taxon>
        <taxon>Tracheophyta</taxon>
        <taxon>Spermatophyta</taxon>
        <taxon>Magnoliopsida</taxon>
        <taxon>eudicotyledons</taxon>
        <taxon>Gunneridae</taxon>
        <taxon>Pentapetalae</taxon>
        <taxon>asterids</taxon>
        <taxon>lamiids</taxon>
        <taxon>Lamiales</taxon>
        <taxon>Pedaliaceae</taxon>
        <taxon>Sesamum</taxon>
    </lineage>
</organism>
<sequence>MSSSSSSSINILFKPFNDPSSSSSLLSSSSSKFKVELISTSRDRDRHLCLMADIAMLVAEEYERRVKSSRNNAEVDLPSTLVSCVGFLGGQINLRRFKSSVWVKENVMTVLMALETKSQMSVAAADGFFSA</sequence>
<evidence type="ECO:0000313" key="2">
    <source>
        <dbReference type="Proteomes" id="UP001289374"/>
    </source>
</evidence>
<dbReference type="PANTHER" id="PTHR36067">
    <property type="entry name" value="EXPRESSED PROTEIN"/>
    <property type="match status" value="1"/>
</dbReference>
<keyword evidence="2" id="KW-1185">Reference proteome</keyword>
<proteinExistence type="predicted"/>
<dbReference type="Proteomes" id="UP001289374">
    <property type="component" value="Unassembled WGS sequence"/>
</dbReference>